<dbReference type="GO" id="GO:0004519">
    <property type="term" value="F:endonuclease activity"/>
    <property type="evidence" value="ECO:0007669"/>
    <property type="project" value="UniProtKB-KW"/>
</dbReference>
<protein>
    <submittedName>
        <fullName evidence="2">GIY endonuclease</fullName>
    </submittedName>
</protein>
<organism evidence="2">
    <name type="scientific">Clonostachys rogersoniana</name>
    <dbReference type="NCBI Taxonomy" id="122658"/>
    <lineage>
        <taxon>Eukaryota</taxon>
        <taxon>Fungi</taxon>
        <taxon>Dikarya</taxon>
        <taxon>Ascomycota</taxon>
        <taxon>Pezizomycotina</taxon>
        <taxon>Sordariomycetes</taxon>
        <taxon>Hypocreomycetidae</taxon>
        <taxon>Hypocreales</taxon>
        <taxon>Bionectriaceae</taxon>
        <taxon>Clonostachys</taxon>
    </lineage>
</organism>
<accession>A0A8F1Y2J0</accession>
<keyword evidence="1" id="KW-1133">Transmembrane helix</keyword>
<evidence type="ECO:0000256" key="1">
    <source>
        <dbReference type="SAM" id="Phobius"/>
    </source>
</evidence>
<reference evidence="2" key="1">
    <citation type="submission" date="2020-09" db="EMBL/GenBank/DDBJ databases">
        <authorList>
            <person name="Zhao Z.Y."/>
            <person name="Zhu K.F."/>
            <person name="Tang D.X."/>
            <person name="Wang Y.B."/>
            <person name="Wang Y."/>
            <person name="Geng Y.P."/>
            <person name="Yu H."/>
        </authorList>
    </citation>
    <scope>NUCLEOTIDE SEQUENCE</scope>
</reference>
<dbReference type="EMBL" id="MW030499">
    <property type="protein sequence ID" value="QWS06197.1"/>
    <property type="molecule type" value="Genomic_DNA"/>
</dbReference>
<keyword evidence="1" id="KW-0812">Transmembrane</keyword>
<gene>
    <name evidence="2" type="primary">orf240</name>
</gene>
<keyword evidence="2" id="KW-0496">Mitochondrion</keyword>
<keyword evidence="1" id="KW-0472">Membrane</keyword>
<evidence type="ECO:0000313" key="2">
    <source>
        <dbReference type="EMBL" id="QWS06197.1"/>
    </source>
</evidence>
<dbReference type="AlphaFoldDB" id="A0A8F1Y2J0"/>
<keyword evidence="2" id="KW-0540">Nuclease</keyword>
<feature type="transmembrane region" description="Helical" evidence="1">
    <location>
        <begin position="63"/>
        <end position="82"/>
    </location>
</feature>
<keyword evidence="2" id="KW-0255">Endonuclease</keyword>
<proteinExistence type="predicted"/>
<name>A0A8F1Y2J0_CLORO</name>
<feature type="transmembrane region" description="Helical" evidence="1">
    <location>
        <begin position="39"/>
        <end position="57"/>
    </location>
</feature>
<geneLocation type="mitochondrion" evidence="2"/>
<keyword evidence="2" id="KW-0378">Hydrolase</keyword>
<sequence>MRTIFCSRISGYIVYYEKKMLRQFKNIFKFFTLKNLIKAFCYMFLFKLVYFIVFKYINTELLGTFLSSIIAGSVLIIFKYLILGVESIISPLYCDEDSDDNGESSNTNSKKNKGKEKEVVSYSEIEEYKKKLKEFEEVDHEPRQKEYDRMLRIKEKDPGYFKQDSNFDTLNFVKVLYLVEESKGSPLTRSDMQIARNMFYGMVITREEYEQIGKPVIRHIKINFALKKEEIEKIYYDREN</sequence>